<dbReference type="EMBL" id="CP034235">
    <property type="protein sequence ID" value="QGQ95098.1"/>
    <property type="molecule type" value="Genomic_DNA"/>
</dbReference>
<evidence type="ECO:0000313" key="2">
    <source>
        <dbReference type="Proteomes" id="UP000426246"/>
    </source>
</evidence>
<dbReference type="KEGG" id="ppsc:EHS13_09480"/>
<name>A0A6B8RIC0_9BACL</name>
<dbReference type="AlphaFoldDB" id="A0A6B8RIC0"/>
<proteinExistence type="predicted"/>
<reference evidence="2" key="1">
    <citation type="submission" date="2018-11" db="EMBL/GenBank/DDBJ databases">
        <title>Complete genome sequence of Paenibacillus sp. ML311-T8.</title>
        <authorList>
            <person name="Nam Y.-D."/>
            <person name="Kang J."/>
            <person name="Chung W.-H."/>
            <person name="Park Y.S."/>
        </authorList>
    </citation>
    <scope>NUCLEOTIDE SEQUENCE [LARGE SCALE GENOMIC DNA]</scope>
    <source>
        <strain evidence="2">ML311-T8</strain>
    </source>
</reference>
<accession>A0A6B8RIC0</accession>
<protein>
    <submittedName>
        <fullName evidence="1">Uncharacterized protein</fullName>
    </submittedName>
</protein>
<organism evidence="1 2">
    <name type="scientific">Paenibacillus psychroresistens</name>
    <dbReference type="NCBI Taxonomy" id="1778678"/>
    <lineage>
        <taxon>Bacteria</taxon>
        <taxon>Bacillati</taxon>
        <taxon>Bacillota</taxon>
        <taxon>Bacilli</taxon>
        <taxon>Bacillales</taxon>
        <taxon>Paenibacillaceae</taxon>
        <taxon>Paenibacillus</taxon>
    </lineage>
</organism>
<keyword evidence="2" id="KW-1185">Reference proteome</keyword>
<dbReference type="Proteomes" id="UP000426246">
    <property type="component" value="Chromosome"/>
</dbReference>
<gene>
    <name evidence="1" type="ORF">EHS13_09480</name>
</gene>
<sequence>MKLLDWQIFSNLSIQKLHHFDQTLDVSNRKSSTAMLPLCIAYYNAERMIQNMHRLIFATNTINGRILTYQQFFKFLFQEGILEQNIAP</sequence>
<evidence type="ECO:0000313" key="1">
    <source>
        <dbReference type="EMBL" id="QGQ95098.1"/>
    </source>
</evidence>